<proteinExistence type="predicted"/>
<keyword evidence="3" id="KW-0804">Transcription</keyword>
<feature type="domain" description="HTH hxlR-type" evidence="4">
    <location>
        <begin position="9"/>
        <end position="107"/>
    </location>
</feature>
<gene>
    <name evidence="5" type="ORF">C5L31_000857</name>
</gene>
<dbReference type="RefSeq" id="WP_010619806.1">
    <property type="nucleotide sequence ID" value="NZ_PUFO01000061.1"/>
</dbReference>
<comment type="caution">
    <text evidence="5">The sequence shown here is derived from an EMBL/GenBank/DDBJ whole genome shotgun (WGS) entry which is preliminary data.</text>
</comment>
<evidence type="ECO:0000313" key="5">
    <source>
        <dbReference type="EMBL" id="TDG76244.1"/>
    </source>
</evidence>
<sequence length="131" mass="15166">MTNKKNYRIGVDVTLDVIDGKWKSSILCFLGQGPQRFGQMLRYITEISPKVLTQQLRELENDGLILRTDYEQNPPKVDYRLTKSGKSLRKLLIEMSLWGENQVNEWQKQGKSVTLQTYDHSGFVKFPSSII</sequence>
<evidence type="ECO:0000256" key="1">
    <source>
        <dbReference type="ARBA" id="ARBA00023015"/>
    </source>
</evidence>
<dbReference type="Pfam" id="PF01638">
    <property type="entry name" value="HxlR"/>
    <property type="match status" value="1"/>
</dbReference>
<evidence type="ECO:0000259" key="4">
    <source>
        <dbReference type="PROSITE" id="PS51118"/>
    </source>
</evidence>
<name>A0A4R5NM18_9LACO</name>
<dbReference type="InterPro" id="IPR002577">
    <property type="entry name" value="HTH_HxlR"/>
</dbReference>
<dbReference type="PANTHER" id="PTHR33204:SF29">
    <property type="entry name" value="TRANSCRIPTIONAL REGULATOR"/>
    <property type="match status" value="1"/>
</dbReference>
<accession>A0A4R5NM18</accession>
<keyword evidence="1" id="KW-0805">Transcription regulation</keyword>
<dbReference type="Proteomes" id="UP000294854">
    <property type="component" value="Unassembled WGS sequence"/>
</dbReference>
<organism evidence="5 6">
    <name type="scientific">Secundilactobacillus malefermentans</name>
    <dbReference type="NCBI Taxonomy" id="176292"/>
    <lineage>
        <taxon>Bacteria</taxon>
        <taxon>Bacillati</taxon>
        <taxon>Bacillota</taxon>
        <taxon>Bacilli</taxon>
        <taxon>Lactobacillales</taxon>
        <taxon>Lactobacillaceae</taxon>
        <taxon>Secundilactobacillus</taxon>
    </lineage>
</organism>
<reference evidence="5 6" key="1">
    <citation type="journal article" date="2019" name="Appl. Microbiol. Biotechnol.">
        <title>Uncovering carbohydrate metabolism through a genotype-phenotype association study of 56 lactic acid bacteria genomes.</title>
        <authorList>
            <person name="Buron-Moles G."/>
            <person name="Chailyan A."/>
            <person name="Dolejs I."/>
            <person name="Forster J."/>
            <person name="Miks M.H."/>
        </authorList>
    </citation>
    <scope>NUCLEOTIDE SEQUENCE [LARGE SCALE GENOMIC DNA]</scope>
    <source>
        <strain evidence="5 6">ATCC 49373</strain>
    </source>
</reference>
<dbReference type="AlphaFoldDB" id="A0A4R5NM18"/>
<dbReference type="InterPro" id="IPR036390">
    <property type="entry name" value="WH_DNA-bd_sf"/>
</dbReference>
<dbReference type="EMBL" id="PUFO01000061">
    <property type="protein sequence ID" value="TDG76244.1"/>
    <property type="molecule type" value="Genomic_DNA"/>
</dbReference>
<dbReference type="SUPFAM" id="SSF46785">
    <property type="entry name" value="Winged helix' DNA-binding domain"/>
    <property type="match status" value="1"/>
</dbReference>
<dbReference type="InterPro" id="IPR036388">
    <property type="entry name" value="WH-like_DNA-bd_sf"/>
</dbReference>
<evidence type="ECO:0000256" key="2">
    <source>
        <dbReference type="ARBA" id="ARBA00023125"/>
    </source>
</evidence>
<dbReference type="OrthoDB" id="9791143at2"/>
<dbReference type="CDD" id="cd00090">
    <property type="entry name" value="HTH_ARSR"/>
    <property type="match status" value="1"/>
</dbReference>
<keyword evidence="6" id="KW-1185">Reference proteome</keyword>
<evidence type="ECO:0000313" key="6">
    <source>
        <dbReference type="Proteomes" id="UP000294854"/>
    </source>
</evidence>
<dbReference type="Gene3D" id="1.10.10.10">
    <property type="entry name" value="Winged helix-like DNA-binding domain superfamily/Winged helix DNA-binding domain"/>
    <property type="match status" value="1"/>
</dbReference>
<dbReference type="InterPro" id="IPR011991">
    <property type="entry name" value="ArsR-like_HTH"/>
</dbReference>
<dbReference type="GO" id="GO:0003677">
    <property type="term" value="F:DNA binding"/>
    <property type="evidence" value="ECO:0007669"/>
    <property type="project" value="UniProtKB-KW"/>
</dbReference>
<keyword evidence="2" id="KW-0238">DNA-binding</keyword>
<protein>
    <recommendedName>
        <fullName evidence="4">HTH hxlR-type domain-containing protein</fullName>
    </recommendedName>
</protein>
<dbReference type="PROSITE" id="PS51118">
    <property type="entry name" value="HTH_HXLR"/>
    <property type="match status" value="1"/>
</dbReference>
<dbReference type="PANTHER" id="PTHR33204">
    <property type="entry name" value="TRANSCRIPTIONAL REGULATOR, MARR FAMILY"/>
    <property type="match status" value="1"/>
</dbReference>
<evidence type="ECO:0000256" key="3">
    <source>
        <dbReference type="ARBA" id="ARBA00023163"/>
    </source>
</evidence>